<dbReference type="EMBL" id="MSYM01000020">
    <property type="protein sequence ID" value="OLP04650.1"/>
    <property type="molecule type" value="Genomic_DNA"/>
</dbReference>
<dbReference type="RefSeq" id="WP_139313486.1">
    <property type="nucleotide sequence ID" value="NZ_MSYM01000020.1"/>
</dbReference>
<sequence length="190" mass="20626">MLTIKRDFYILPAKVCVDALVRFNIAKDDASSATTDLKDEYGCDGVICSGSIGVGLAYRFAARINGFGPPTRINSSHWMIKPDRKTNAGMVAQNKLDDVADLLTLLTWSLEKCLGVFGMVADGDATHFVVAKPLNDGRVMLSVPQGDWLSRDPLGCILDLPVIPADSELVDEARAKRLINEAMTQAKEPS</sequence>
<evidence type="ECO:0000313" key="1">
    <source>
        <dbReference type="EMBL" id="OLP04650.1"/>
    </source>
</evidence>
<keyword evidence="2" id="KW-1185">Reference proteome</keyword>
<gene>
    <name evidence="1" type="ORF">BLL52_4174</name>
</gene>
<dbReference type="AlphaFoldDB" id="A0A1Q8Y9U3"/>
<protein>
    <submittedName>
        <fullName evidence="1">Uncharacterized protein</fullName>
    </submittedName>
</protein>
<accession>A0A1Q8Y9U3</accession>
<dbReference type="Proteomes" id="UP000185911">
    <property type="component" value="Unassembled WGS sequence"/>
</dbReference>
<reference evidence="1 2" key="1">
    <citation type="submission" date="2017-01" db="EMBL/GenBank/DDBJ databases">
        <title>Genome sequence of Rhodoferax antarcticus ANT.BR, a psychrophilic purple nonsulfur bacterium from an Antarctic microbial mat.</title>
        <authorList>
            <person name="Baker J."/>
            <person name="Riester C."/>
            <person name="Skinner B."/>
            <person name="Newell A."/>
            <person name="Swingley W."/>
            <person name="Madigan M."/>
            <person name="Jung D."/>
            <person name="Asao M."/>
            <person name="Chen M."/>
            <person name="Loughlin P."/>
            <person name="Pan H."/>
            <person name="Lin S."/>
            <person name="Li N."/>
            <person name="Shaw J."/>
            <person name="Prado M."/>
            <person name="Sherman C."/>
            <person name="Li X."/>
            <person name="Tang J."/>
            <person name="Blankenship R."/>
            <person name="Zhao T."/>
            <person name="Touchman J."/>
            <person name="Sattley M."/>
        </authorList>
    </citation>
    <scope>NUCLEOTIDE SEQUENCE [LARGE SCALE GENOMIC DNA]</scope>
    <source>
        <strain evidence="1 2">ANT.BR</strain>
    </source>
</reference>
<comment type="caution">
    <text evidence="1">The sequence shown here is derived from an EMBL/GenBank/DDBJ whole genome shotgun (WGS) entry which is preliminary data.</text>
</comment>
<proteinExistence type="predicted"/>
<evidence type="ECO:0000313" key="2">
    <source>
        <dbReference type="Proteomes" id="UP000185911"/>
    </source>
</evidence>
<organism evidence="1 2">
    <name type="scientific">Rhodoferax antarcticus ANT.BR</name>
    <dbReference type="NCBI Taxonomy" id="1111071"/>
    <lineage>
        <taxon>Bacteria</taxon>
        <taxon>Pseudomonadati</taxon>
        <taxon>Pseudomonadota</taxon>
        <taxon>Betaproteobacteria</taxon>
        <taxon>Burkholderiales</taxon>
        <taxon>Comamonadaceae</taxon>
        <taxon>Rhodoferax</taxon>
    </lineage>
</organism>
<name>A0A1Q8Y9U3_9BURK</name>